<name>A0A1E7EZM0_9STRA</name>
<dbReference type="KEGG" id="fcy:FRACYDRAFT_245868"/>
<reference evidence="1 2" key="1">
    <citation type="submission" date="2016-09" db="EMBL/GenBank/DDBJ databases">
        <title>Extensive genetic diversity and differential bi-allelic expression allows diatom success in the polar Southern Ocean.</title>
        <authorList>
            <consortium name="DOE Joint Genome Institute"/>
            <person name="Mock T."/>
            <person name="Otillar R.P."/>
            <person name="Strauss J."/>
            <person name="Dupont C."/>
            <person name="Frickenhaus S."/>
            <person name="Maumus F."/>
            <person name="Mcmullan M."/>
            <person name="Sanges R."/>
            <person name="Schmutz J."/>
            <person name="Toseland A."/>
            <person name="Valas R."/>
            <person name="Veluchamy A."/>
            <person name="Ward B.J."/>
            <person name="Allen A."/>
            <person name="Barry K."/>
            <person name="Falciatore A."/>
            <person name="Ferrante M."/>
            <person name="Fortunato A.E."/>
            <person name="Gloeckner G."/>
            <person name="Gruber A."/>
            <person name="Hipkin R."/>
            <person name="Janech M."/>
            <person name="Kroth P."/>
            <person name="Leese F."/>
            <person name="Lindquist E."/>
            <person name="Lyon B.R."/>
            <person name="Martin J."/>
            <person name="Mayer C."/>
            <person name="Parker M."/>
            <person name="Quesneville H."/>
            <person name="Raymond J."/>
            <person name="Uhlig C."/>
            <person name="Valentin K.U."/>
            <person name="Worden A.Z."/>
            <person name="Armbrust E.V."/>
            <person name="Bowler C."/>
            <person name="Green B."/>
            <person name="Moulton V."/>
            <person name="Van Oosterhout C."/>
            <person name="Grigoriev I."/>
        </authorList>
    </citation>
    <scope>NUCLEOTIDE SEQUENCE [LARGE SCALE GENOMIC DNA]</scope>
    <source>
        <strain evidence="1 2">CCMP1102</strain>
    </source>
</reference>
<evidence type="ECO:0000313" key="1">
    <source>
        <dbReference type="EMBL" id="OEU11392.1"/>
    </source>
</evidence>
<accession>A0A1E7EZM0</accession>
<dbReference type="Proteomes" id="UP000095751">
    <property type="component" value="Unassembled WGS sequence"/>
</dbReference>
<keyword evidence="2" id="KW-1185">Reference proteome</keyword>
<organism evidence="1 2">
    <name type="scientific">Fragilariopsis cylindrus CCMP1102</name>
    <dbReference type="NCBI Taxonomy" id="635003"/>
    <lineage>
        <taxon>Eukaryota</taxon>
        <taxon>Sar</taxon>
        <taxon>Stramenopiles</taxon>
        <taxon>Ochrophyta</taxon>
        <taxon>Bacillariophyta</taxon>
        <taxon>Bacillariophyceae</taxon>
        <taxon>Bacillariophycidae</taxon>
        <taxon>Bacillariales</taxon>
        <taxon>Bacillariaceae</taxon>
        <taxon>Fragilariopsis</taxon>
    </lineage>
</organism>
<protein>
    <submittedName>
        <fullName evidence="1">Uncharacterized protein</fullName>
    </submittedName>
</protein>
<dbReference type="InParanoid" id="A0A1E7EZM0"/>
<dbReference type="EMBL" id="KV784368">
    <property type="protein sequence ID" value="OEU11392.1"/>
    <property type="molecule type" value="Genomic_DNA"/>
</dbReference>
<proteinExistence type="predicted"/>
<gene>
    <name evidence="1" type="ORF">FRACYDRAFT_245868</name>
</gene>
<evidence type="ECO:0000313" key="2">
    <source>
        <dbReference type="Proteomes" id="UP000095751"/>
    </source>
</evidence>
<dbReference type="AlphaFoldDB" id="A0A1E7EZM0"/>
<sequence>MARVPFSRRRSTAEAAIPQFYFYFMSCGETIRITDPRLVGEICTAGLDVKLYIIVPNDNDNAQPKVKKIGYVDGSDNHDCLKASFDLNARCLSINVCDDAVANPRRC</sequence>